<accession>A0A937W347</accession>
<evidence type="ECO:0000256" key="2">
    <source>
        <dbReference type="ARBA" id="ARBA00022723"/>
    </source>
</evidence>
<proteinExistence type="predicted"/>
<dbReference type="PANTHER" id="PTHR31609:SF1">
    <property type="entry name" value="CARBOHYDRATE DEACETYLASE"/>
    <property type="match status" value="1"/>
</dbReference>
<dbReference type="PANTHER" id="PTHR31609">
    <property type="entry name" value="YDJC DEACETYLASE FAMILY MEMBER"/>
    <property type="match status" value="1"/>
</dbReference>
<dbReference type="GO" id="GO:0005975">
    <property type="term" value="P:carbohydrate metabolic process"/>
    <property type="evidence" value="ECO:0007669"/>
    <property type="project" value="InterPro"/>
</dbReference>
<evidence type="ECO:0000256" key="1">
    <source>
        <dbReference type="ARBA" id="ARBA00001946"/>
    </source>
</evidence>
<sequence>MSKYLVINADDFGASGGLNRGIVDSHRHGVVTSTSLMVTGRAVHEAVAMSRDYPNLSIGLHWDVWGELERDFDLTNLAAVRDECQRQVETFEQRLGRLPTHIDSHFHLHRRPELLPFFQNLAGELGVPLRGEQSVHFIGGFYAQWEWQVTNLAYISVPTLQRILRDEVSDGWTELACHPGYASPDFSSVYLQEREEEIRTLTDPRIRQTIAELDIRLVNYSLHNTL</sequence>
<dbReference type="Pfam" id="PF04794">
    <property type="entry name" value="YdjC"/>
    <property type="match status" value="1"/>
</dbReference>
<keyword evidence="2" id="KW-0479">Metal-binding</keyword>
<keyword evidence="3" id="KW-0378">Hydrolase</keyword>
<organism evidence="6 7">
    <name type="scientific">Tectimicrobiota bacterium</name>
    <dbReference type="NCBI Taxonomy" id="2528274"/>
    <lineage>
        <taxon>Bacteria</taxon>
        <taxon>Pseudomonadati</taxon>
        <taxon>Nitrospinota/Tectimicrobiota group</taxon>
        <taxon>Candidatus Tectimicrobiota</taxon>
    </lineage>
</organism>
<dbReference type="InterPro" id="IPR006879">
    <property type="entry name" value="YdjC-like"/>
</dbReference>
<evidence type="ECO:0000256" key="5">
    <source>
        <dbReference type="ARBA" id="ARBA00023277"/>
    </source>
</evidence>
<evidence type="ECO:0000256" key="3">
    <source>
        <dbReference type="ARBA" id="ARBA00022801"/>
    </source>
</evidence>
<name>A0A937W347_UNCTE</name>
<dbReference type="GO" id="GO:0046872">
    <property type="term" value="F:metal ion binding"/>
    <property type="evidence" value="ECO:0007669"/>
    <property type="project" value="UniProtKB-KW"/>
</dbReference>
<keyword evidence="4" id="KW-0460">Magnesium</keyword>
<evidence type="ECO:0000313" key="6">
    <source>
        <dbReference type="EMBL" id="MBM3224392.1"/>
    </source>
</evidence>
<dbReference type="EMBL" id="VGLS01000314">
    <property type="protein sequence ID" value="MBM3224392.1"/>
    <property type="molecule type" value="Genomic_DNA"/>
</dbReference>
<comment type="cofactor">
    <cofactor evidence="1">
        <name>Mg(2+)</name>
        <dbReference type="ChEBI" id="CHEBI:18420"/>
    </cofactor>
</comment>
<evidence type="ECO:0000313" key="7">
    <source>
        <dbReference type="Proteomes" id="UP000712673"/>
    </source>
</evidence>
<dbReference type="AlphaFoldDB" id="A0A937W347"/>
<dbReference type="InterPro" id="IPR011330">
    <property type="entry name" value="Glyco_hydro/deAcase_b/a-brl"/>
</dbReference>
<dbReference type="Gene3D" id="3.20.20.370">
    <property type="entry name" value="Glycoside hydrolase/deacetylase"/>
    <property type="match status" value="1"/>
</dbReference>
<reference evidence="6" key="1">
    <citation type="submission" date="2019-03" db="EMBL/GenBank/DDBJ databases">
        <title>Lake Tanganyika Metagenome-Assembled Genomes (MAGs).</title>
        <authorList>
            <person name="Tran P."/>
        </authorList>
    </citation>
    <scope>NUCLEOTIDE SEQUENCE</scope>
    <source>
        <strain evidence="6">K_DeepCast_65m_m2_066</strain>
    </source>
</reference>
<evidence type="ECO:0000256" key="4">
    <source>
        <dbReference type="ARBA" id="ARBA00022842"/>
    </source>
</evidence>
<comment type="caution">
    <text evidence="6">The sequence shown here is derived from an EMBL/GenBank/DDBJ whole genome shotgun (WGS) entry which is preliminary data.</text>
</comment>
<gene>
    <name evidence="6" type="ORF">FJZ47_11395</name>
</gene>
<dbReference type="SUPFAM" id="SSF88713">
    <property type="entry name" value="Glycoside hydrolase/deacetylase"/>
    <property type="match status" value="1"/>
</dbReference>
<dbReference type="Proteomes" id="UP000712673">
    <property type="component" value="Unassembled WGS sequence"/>
</dbReference>
<dbReference type="GO" id="GO:0019213">
    <property type="term" value="F:deacetylase activity"/>
    <property type="evidence" value="ECO:0007669"/>
    <property type="project" value="TreeGrafter"/>
</dbReference>
<protein>
    <submittedName>
        <fullName evidence="6">ChbG/HpnK family deacetylase</fullName>
    </submittedName>
</protein>
<dbReference type="GO" id="GO:0016787">
    <property type="term" value="F:hydrolase activity"/>
    <property type="evidence" value="ECO:0007669"/>
    <property type="project" value="UniProtKB-KW"/>
</dbReference>
<keyword evidence="5" id="KW-0119">Carbohydrate metabolism</keyword>